<dbReference type="PROSITE" id="PS00463">
    <property type="entry name" value="ZN2_CY6_FUNGAL_1"/>
    <property type="match status" value="1"/>
</dbReference>
<dbReference type="GO" id="GO:0008270">
    <property type="term" value="F:zinc ion binding"/>
    <property type="evidence" value="ECO:0007669"/>
    <property type="project" value="InterPro"/>
</dbReference>
<dbReference type="Proteomes" id="UP000277212">
    <property type="component" value="Unassembled WGS sequence"/>
</dbReference>
<evidence type="ECO:0000256" key="1">
    <source>
        <dbReference type="ARBA" id="ARBA00023242"/>
    </source>
</evidence>
<dbReference type="EMBL" id="NKUJ01000058">
    <property type="protein sequence ID" value="RMJ15811.1"/>
    <property type="molecule type" value="Genomic_DNA"/>
</dbReference>
<gene>
    <name evidence="3" type="ORF">CDV36_004510</name>
</gene>
<feature type="domain" description="Zn(2)-C6 fungal-type" evidence="2">
    <location>
        <begin position="17"/>
        <end position="46"/>
    </location>
</feature>
<dbReference type="InterPro" id="IPR053157">
    <property type="entry name" value="Sterol_Uptake_Regulator"/>
</dbReference>
<dbReference type="InterPro" id="IPR001138">
    <property type="entry name" value="Zn2Cys6_DnaBD"/>
</dbReference>
<dbReference type="OrthoDB" id="3546279at2759"/>
<dbReference type="PANTHER" id="PTHR47784">
    <property type="entry name" value="STEROL UPTAKE CONTROL PROTEIN 2"/>
    <property type="match status" value="1"/>
</dbReference>
<dbReference type="CDD" id="cd00067">
    <property type="entry name" value="GAL4"/>
    <property type="match status" value="1"/>
</dbReference>
<evidence type="ECO:0000313" key="4">
    <source>
        <dbReference type="Proteomes" id="UP000277212"/>
    </source>
</evidence>
<dbReference type="AlphaFoldDB" id="A0A3M2SE31"/>
<dbReference type="STRING" id="2010991.A0A3M2SE31"/>
<keyword evidence="4" id="KW-1185">Reference proteome</keyword>
<dbReference type="InterPro" id="IPR036864">
    <property type="entry name" value="Zn2-C6_fun-type_DNA-bd_sf"/>
</dbReference>
<organism evidence="3 4">
    <name type="scientific">Fusarium kuroshium</name>
    <dbReference type="NCBI Taxonomy" id="2010991"/>
    <lineage>
        <taxon>Eukaryota</taxon>
        <taxon>Fungi</taxon>
        <taxon>Dikarya</taxon>
        <taxon>Ascomycota</taxon>
        <taxon>Pezizomycotina</taxon>
        <taxon>Sordariomycetes</taxon>
        <taxon>Hypocreomycetidae</taxon>
        <taxon>Hypocreales</taxon>
        <taxon>Nectriaceae</taxon>
        <taxon>Fusarium</taxon>
        <taxon>Fusarium solani species complex</taxon>
    </lineage>
</organism>
<keyword evidence="1" id="KW-0539">Nucleus</keyword>
<reference evidence="3 4" key="1">
    <citation type="submission" date="2017-06" db="EMBL/GenBank/DDBJ databases">
        <title>Comparative genomic analysis of Ambrosia Fusariam Clade fungi.</title>
        <authorList>
            <person name="Stajich J.E."/>
            <person name="Carrillo J."/>
            <person name="Kijimoto T."/>
            <person name="Eskalen A."/>
            <person name="O'Donnell K."/>
            <person name="Kasson M."/>
        </authorList>
    </citation>
    <scope>NUCLEOTIDE SEQUENCE [LARGE SCALE GENOMIC DNA]</scope>
    <source>
        <strain evidence="3">UCR3666</strain>
    </source>
</reference>
<dbReference type="PROSITE" id="PS50048">
    <property type="entry name" value="ZN2_CY6_FUNGAL_2"/>
    <property type="match status" value="1"/>
</dbReference>
<evidence type="ECO:0000259" key="2">
    <source>
        <dbReference type="PROSITE" id="PS50048"/>
    </source>
</evidence>
<sequence>MQQARSTRAGYKKSRNGCARCKKRRVKCDEEVPCSACVRHKVPCSLASPDSQSDGIHIPDRSVHPPNDSASGFNFSSLLSGSLFEGPREDGDCWVANVELMFHYSTVTYKTLCFSDQVVSTFIHDMPRLALSHPYFLREILSLSGYHLAYLHPEKRQSYVLLASKHHDLAVRGIREVLSGPITSTNCHALYATAIFIVINKYAAFPSCEDHQAHGCLMPIQALIEMFSLVNGISALLMSSEGKSIVSGPLKDFFSRSIVPFPPTELFQGLLTRVPELKLGAESDALDPKAKLILITTLQSFDECLQDTINRPTVSCPPEMRVQFMWPMMVSRDFLDLAGSGHPLALVTLAYYDTLLSWGESRYWFFEGWAQPLMEAIIEKVRGSEWEDLVSWPASVVLKGKEEPLDAMGIPGIL</sequence>
<dbReference type="SMART" id="SM00066">
    <property type="entry name" value="GAL4"/>
    <property type="match status" value="1"/>
</dbReference>
<evidence type="ECO:0000313" key="3">
    <source>
        <dbReference type="EMBL" id="RMJ15811.1"/>
    </source>
</evidence>
<dbReference type="PANTHER" id="PTHR47784:SF5">
    <property type="entry name" value="STEROL UPTAKE CONTROL PROTEIN 2"/>
    <property type="match status" value="1"/>
</dbReference>
<dbReference type="Pfam" id="PF00172">
    <property type="entry name" value="Zn_clus"/>
    <property type="match status" value="1"/>
</dbReference>
<dbReference type="SUPFAM" id="SSF57701">
    <property type="entry name" value="Zn2/Cys6 DNA-binding domain"/>
    <property type="match status" value="1"/>
</dbReference>
<dbReference type="GO" id="GO:0001228">
    <property type="term" value="F:DNA-binding transcription activator activity, RNA polymerase II-specific"/>
    <property type="evidence" value="ECO:0007669"/>
    <property type="project" value="TreeGrafter"/>
</dbReference>
<name>A0A3M2SE31_9HYPO</name>
<comment type="caution">
    <text evidence="3">The sequence shown here is derived from an EMBL/GenBank/DDBJ whole genome shotgun (WGS) entry which is preliminary data.</text>
</comment>
<dbReference type="Gene3D" id="4.10.240.10">
    <property type="entry name" value="Zn(2)-C6 fungal-type DNA-binding domain"/>
    <property type="match status" value="1"/>
</dbReference>
<protein>
    <recommendedName>
        <fullName evidence="2">Zn(2)-C6 fungal-type domain-containing protein</fullName>
    </recommendedName>
</protein>
<accession>A0A3M2SE31</accession>
<proteinExistence type="predicted"/>